<dbReference type="EMBL" id="PYLZ01000013">
    <property type="protein sequence ID" value="PSW22502.1"/>
    <property type="molecule type" value="Genomic_DNA"/>
</dbReference>
<evidence type="ECO:0000313" key="2">
    <source>
        <dbReference type="Proteomes" id="UP000240481"/>
    </source>
</evidence>
<dbReference type="InterPro" id="IPR005262">
    <property type="entry name" value="MJ1255-like"/>
</dbReference>
<evidence type="ECO:0000313" key="1">
    <source>
        <dbReference type="EMBL" id="PSW22502.1"/>
    </source>
</evidence>
<dbReference type="Pfam" id="PF13528">
    <property type="entry name" value="Glyco_trans_1_3"/>
    <property type="match status" value="1"/>
</dbReference>
<keyword evidence="1" id="KW-0808">Transferase</keyword>
<keyword evidence="2" id="KW-1185">Reference proteome</keyword>
<sequence>MKILYGVQGTGNGHISRAREMARAFKVLGQPVDFFFSGREPDKYFDMGCFGDYRTAHGLTFVTQQGKIAPLQTALQARPFTFINEVKQLSLSAYDVVINDFEPVTAWAARQQKVPTIGVSHQCAFTHPVPKKDQTWFDKQLIRHFAPAEQKIGLHWHHFDAPILPPIIPALDVSKVSNDGSVVVYLPFEALDEVVVLLQHFPQVVFHCYHPDIQAEQQQENMYLHPLSHTDFHQHLLRCMGVIASGGFELPSEAMALGKKLLIKPLGGQFEQQSNTLTLTMMGLAQPMTLMEPSIIRHWLGVEPIGKVYFPDVALAVAQWVLNMESYQFDELCEQLWSQVEFPECVTDILLDFQASPSRLSKANLINGVY</sequence>
<reference evidence="1 2" key="1">
    <citation type="submission" date="2018-01" db="EMBL/GenBank/DDBJ databases">
        <title>Whole genome sequencing of Histamine producing bacteria.</title>
        <authorList>
            <person name="Butler K."/>
        </authorList>
    </citation>
    <scope>NUCLEOTIDE SEQUENCE [LARGE SCALE GENOMIC DNA]</scope>
    <source>
        <strain evidence="1 2">DSM 24669</strain>
    </source>
</reference>
<name>A0A0J8XX44_9GAMM</name>
<dbReference type="SUPFAM" id="SSF53756">
    <property type="entry name" value="UDP-Glycosyltransferase/glycogen phosphorylase"/>
    <property type="match status" value="1"/>
</dbReference>
<accession>A0A0J8XX44</accession>
<dbReference type="Proteomes" id="UP000240481">
    <property type="component" value="Unassembled WGS sequence"/>
</dbReference>
<comment type="caution">
    <text evidence="1">The sequence shown here is derived from an EMBL/GenBank/DDBJ whole genome shotgun (WGS) entry which is preliminary data.</text>
</comment>
<dbReference type="AlphaFoldDB" id="A0A0J8XX44"/>
<dbReference type="RefSeq" id="WP_048899444.1">
    <property type="nucleotide sequence ID" value="NZ_AP024852.1"/>
</dbReference>
<organism evidence="1 2">
    <name type="scientific">Photobacterium swingsii</name>
    <dbReference type="NCBI Taxonomy" id="680026"/>
    <lineage>
        <taxon>Bacteria</taxon>
        <taxon>Pseudomonadati</taxon>
        <taxon>Pseudomonadota</taxon>
        <taxon>Gammaproteobacteria</taxon>
        <taxon>Vibrionales</taxon>
        <taxon>Vibrionaceae</taxon>
        <taxon>Photobacterium</taxon>
    </lineage>
</organism>
<gene>
    <name evidence="1" type="ORF">C9I94_20110</name>
</gene>
<dbReference type="STRING" id="680026.AB733_14675"/>
<dbReference type="OrthoDB" id="9793805at2"/>
<proteinExistence type="predicted"/>
<dbReference type="GO" id="GO:0016740">
    <property type="term" value="F:transferase activity"/>
    <property type="evidence" value="ECO:0007669"/>
    <property type="project" value="UniProtKB-KW"/>
</dbReference>
<protein>
    <submittedName>
        <fullName evidence="1">Glycosyltransferase</fullName>
    </submittedName>
</protein>
<dbReference type="NCBIfam" id="TIGR00661">
    <property type="entry name" value="MJ1255"/>
    <property type="match status" value="1"/>
</dbReference>